<gene>
    <name evidence="2" type="ORF">COLO4_28702</name>
</gene>
<dbReference type="Proteomes" id="UP000187203">
    <property type="component" value="Unassembled WGS sequence"/>
</dbReference>
<proteinExistence type="predicted"/>
<dbReference type="EMBL" id="AWUE01020024">
    <property type="protein sequence ID" value="OMO70219.1"/>
    <property type="molecule type" value="Genomic_DNA"/>
</dbReference>
<organism evidence="2 3">
    <name type="scientific">Corchorus olitorius</name>
    <dbReference type="NCBI Taxonomy" id="93759"/>
    <lineage>
        <taxon>Eukaryota</taxon>
        <taxon>Viridiplantae</taxon>
        <taxon>Streptophyta</taxon>
        <taxon>Embryophyta</taxon>
        <taxon>Tracheophyta</taxon>
        <taxon>Spermatophyta</taxon>
        <taxon>Magnoliopsida</taxon>
        <taxon>eudicotyledons</taxon>
        <taxon>Gunneridae</taxon>
        <taxon>Pentapetalae</taxon>
        <taxon>rosids</taxon>
        <taxon>malvids</taxon>
        <taxon>Malvales</taxon>
        <taxon>Malvaceae</taxon>
        <taxon>Grewioideae</taxon>
        <taxon>Apeibeae</taxon>
        <taxon>Corchorus</taxon>
    </lineage>
</organism>
<protein>
    <submittedName>
        <fullName evidence="2">Uncharacterized protein</fullName>
    </submittedName>
</protein>
<evidence type="ECO:0000256" key="1">
    <source>
        <dbReference type="SAM" id="MobiDB-lite"/>
    </source>
</evidence>
<accession>A0A1R3HIP7</accession>
<feature type="region of interest" description="Disordered" evidence="1">
    <location>
        <begin position="1"/>
        <end position="32"/>
    </location>
</feature>
<dbReference type="AlphaFoldDB" id="A0A1R3HIP7"/>
<sequence length="57" mass="6575">MARSDSHNTQNSFTSLRISRPKPKTSQTPIKRLYPKLKYHKLAARKTLTPVKHTVNT</sequence>
<comment type="caution">
    <text evidence="2">The sequence shown here is derived from an EMBL/GenBank/DDBJ whole genome shotgun (WGS) entry which is preliminary data.</text>
</comment>
<reference evidence="3" key="1">
    <citation type="submission" date="2013-09" db="EMBL/GenBank/DDBJ databases">
        <title>Corchorus olitorius genome sequencing.</title>
        <authorList>
            <person name="Alam M."/>
            <person name="Haque M.S."/>
            <person name="Islam M.S."/>
            <person name="Emdad E.M."/>
            <person name="Islam M.M."/>
            <person name="Ahmed B."/>
            <person name="Halim A."/>
            <person name="Hossen Q.M.M."/>
            <person name="Hossain M.Z."/>
            <person name="Ahmed R."/>
            <person name="Khan M.M."/>
            <person name="Islam R."/>
            <person name="Rashid M.M."/>
            <person name="Khan S.A."/>
            <person name="Rahman M.S."/>
            <person name="Alam M."/>
            <person name="Yahiya A.S."/>
            <person name="Khan M.S."/>
            <person name="Azam M.S."/>
            <person name="Haque T."/>
            <person name="Lashkar M.Z.H."/>
            <person name="Akhand A.I."/>
            <person name="Morshed G."/>
            <person name="Roy S."/>
            <person name="Uddin K.S."/>
            <person name="Rabeya T."/>
            <person name="Hossain A.S."/>
            <person name="Chowdhury A."/>
            <person name="Snigdha A.R."/>
            <person name="Mortoza M.S."/>
            <person name="Matin S.A."/>
            <person name="Hoque S.M.E."/>
            <person name="Islam M.K."/>
            <person name="Roy D.K."/>
            <person name="Haider R."/>
            <person name="Moosa M.M."/>
            <person name="Elias S.M."/>
            <person name="Hasan A.M."/>
            <person name="Jahan S."/>
            <person name="Shafiuddin M."/>
            <person name="Mahmood N."/>
            <person name="Shommy N.S."/>
        </authorList>
    </citation>
    <scope>NUCLEOTIDE SEQUENCE [LARGE SCALE GENOMIC DNA]</scope>
    <source>
        <strain evidence="3">cv. O-4</strain>
    </source>
</reference>
<feature type="compositionally biased region" description="Polar residues" evidence="1">
    <location>
        <begin position="7"/>
        <end position="17"/>
    </location>
</feature>
<evidence type="ECO:0000313" key="3">
    <source>
        <dbReference type="Proteomes" id="UP000187203"/>
    </source>
</evidence>
<keyword evidence="3" id="KW-1185">Reference proteome</keyword>
<name>A0A1R3HIP7_9ROSI</name>
<evidence type="ECO:0000313" key="2">
    <source>
        <dbReference type="EMBL" id="OMO70219.1"/>
    </source>
</evidence>